<dbReference type="EMBL" id="VLLN01000012">
    <property type="protein sequence ID" value="TWJ18924.1"/>
    <property type="molecule type" value="Genomic_DNA"/>
</dbReference>
<organism evidence="2 3">
    <name type="scientific">Geobacter argillaceus</name>
    <dbReference type="NCBI Taxonomy" id="345631"/>
    <lineage>
        <taxon>Bacteria</taxon>
        <taxon>Pseudomonadati</taxon>
        <taxon>Thermodesulfobacteriota</taxon>
        <taxon>Desulfuromonadia</taxon>
        <taxon>Geobacterales</taxon>
        <taxon>Geobacteraceae</taxon>
        <taxon>Geobacter</taxon>
    </lineage>
</organism>
<name>A0A562VMC2_9BACT</name>
<proteinExistence type="predicted"/>
<dbReference type="RefSeq" id="WP_170241899.1">
    <property type="nucleotide sequence ID" value="NZ_VLLN01000012.1"/>
</dbReference>
<dbReference type="InterPro" id="IPR011528">
    <property type="entry name" value="NERD"/>
</dbReference>
<gene>
    <name evidence="2" type="ORF">JN12_02139</name>
</gene>
<accession>A0A562VMC2</accession>
<reference evidence="2 3" key="1">
    <citation type="submission" date="2019-07" db="EMBL/GenBank/DDBJ databases">
        <title>Genomic Encyclopedia of Archaeal and Bacterial Type Strains, Phase II (KMG-II): from individual species to whole genera.</title>
        <authorList>
            <person name="Goeker M."/>
        </authorList>
    </citation>
    <scope>NUCLEOTIDE SEQUENCE [LARGE SCALE GENOMIC DNA]</scope>
    <source>
        <strain evidence="2 3">ATCC BAA-1139</strain>
    </source>
</reference>
<evidence type="ECO:0000313" key="2">
    <source>
        <dbReference type="EMBL" id="TWJ18924.1"/>
    </source>
</evidence>
<dbReference type="PANTHER" id="PTHR33747:SF1">
    <property type="entry name" value="ADENYLATE CYCLASE-ASSOCIATED CAP C-TERMINAL DOMAIN-CONTAINING PROTEIN"/>
    <property type="match status" value="1"/>
</dbReference>
<dbReference type="SUPFAM" id="SSF103642">
    <property type="entry name" value="Sec-C motif"/>
    <property type="match status" value="1"/>
</dbReference>
<dbReference type="AlphaFoldDB" id="A0A562VMC2"/>
<dbReference type="Pfam" id="PF08378">
    <property type="entry name" value="NERD"/>
    <property type="match status" value="1"/>
</dbReference>
<comment type="caution">
    <text evidence="2">The sequence shown here is derived from an EMBL/GenBank/DDBJ whole genome shotgun (WGS) entry which is preliminary data.</text>
</comment>
<evidence type="ECO:0000259" key="1">
    <source>
        <dbReference type="Pfam" id="PF08378"/>
    </source>
</evidence>
<evidence type="ECO:0000313" key="3">
    <source>
        <dbReference type="Proteomes" id="UP000319449"/>
    </source>
</evidence>
<dbReference type="Proteomes" id="UP000319449">
    <property type="component" value="Unassembled WGS sequence"/>
</dbReference>
<sequence length="512" mass="57579">MPGFTFSVQEVADFSGIGKPSIVTVLNAFTKSEGEKNQYFRALNDFNVANATPLLRLDDVNFVLFQGYSLVEALYESPFYWMGADKTYTDTAMRNRGRFTEEFCRDRLELVFGKERVFTNVDIFESKEKLGEIDVLVIFGNRIIVVQAKSKRLTLEARKGNDLQIKDDFKKSVQDSYEQGLTCAKSLGVSKYKLVDANSRVITVPKGLMEIYILCVVSDHYPALSFQTRQFLKYETTESIQPPLVLDIFALDAMTEMLSSPLHFLSYVNQRANYTDKLLVSHELTILSYHLKNNLWLNDEHDMVMLGDDISADLDVAMAVRRDGVNGKSTPDGILTRFKSTVLGCIVNGIESMPDPGTIDLGFLLLTLSEETVLDVSRGIDKLAQLAFHDHKHHDLTVGLESASTGLTIHINEEPVSVAGPHLQGHCERRKYSQKATSWFGICISPTDKALRFGLCLKYEWRQNAKMELVTRNMPKSGNFLESIGHKKHKVGRNDPCTCGSGMKFKKCCIGK</sequence>
<keyword evidence="3" id="KW-1185">Reference proteome</keyword>
<protein>
    <submittedName>
        <fullName evidence="2">Nuclease-like protein</fullName>
    </submittedName>
</protein>
<dbReference type="InterPro" id="IPR004027">
    <property type="entry name" value="SEC_C_motif"/>
</dbReference>
<dbReference type="PANTHER" id="PTHR33747">
    <property type="entry name" value="UPF0225 PROTEIN SCO1677"/>
    <property type="match status" value="1"/>
</dbReference>
<dbReference type="Gene3D" id="3.10.450.50">
    <property type="match status" value="1"/>
</dbReference>
<dbReference type="Pfam" id="PF02810">
    <property type="entry name" value="SEC-C"/>
    <property type="match status" value="1"/>
</dbReference>
<feature type="domain" description="NERD" evidence="1">
    <location>
        <begin position="97"/>
        <end position="187"/>
    </location>
</feature>